<sequence>MAAPALGAPRGRGAGLRLLVWLPLLSLARAAAGGEEAGAGAGAASLAGSCGCGNPQRPRARGGSPAAHRYSREANAPGPGPGEPPLQPSKMVPIPAGVFTMGTDEPQIKQDGEAPARRVAMDAFYMDAYEVSNADFEKFVNATGYLTEAEKFGDSFVFEGALSERVKAGIQQAVSGVAAGWTAPWGGRGVCVTRALPALLGPFSGAMRGPRAVRLWSPCCRE</sequence>
<accession>A0A8J6ACH0</accession>
<evidence type="ECO:0000259" key="5">
    <source>
        <dbReference type="Pfam" id="PF03781"/>
    </source>
</evidence>
<dbReference type="InterPro" id="IPR051043">
    <property type="entry name" value="Sulfatase_Mod_Factor_Kinase"/>
</dbReference>
<gene>
    <name evidence="6" type="ORF">J0S82_013410</name>
</gene>
<feature type="chain" id="PRO_5035270304" evidence="4">
    <location>
        <begin position="31"/>
        <end position="222"/>
    </location>
</feature>
<evidence type="ECO:0000313" key="7">
    <source>
        <dbReference type="Proteomes" id="UP000700334"/>
    </source>
</evidence>
<dbReference type="PANTHER" id="PTHR23150:SF19">
    <property type="entry name" value="FORMYLGLYCINE-GENERATING ENZYME"/>
    <property type="match status" value="1"/>
</dbReference>
<dbReference type="AlphaFoldDB" id="A0A8J6ACH0"/>
<dbReference type="Proteomes" id="UP000700334">
    <property type="component" value="Unassembled WGS sequence"/>
</dbReference>
<keyword evidence="7" id="KW-1185">Reference proteome</keyword>
<comment type="similarity">
    <text evidence="2">Belongs to the sulfatase-modifying factor family.</text>
</comment>
<dbReference type="OrthoDB" id="659at2759"/>
<feature type="domain" description="Sulfatase-modifying factor enzyme-like" evidence="5">
    <location>
        <begin position="89"/>
        <end position="161"/>
    </location>
</feature>
<evidence type="ECO:0000256" key="3">
    <source>
        <dbReference type="SAM" id="MobiDB-lite"/>
    </source>
</evidence>
<dbReference type="PANTHER" id="PTHR23150">
    <property type="entry name" value="SULFATASE MODIFYING FACTOR 1, 2"/>
    <property type="match status" value="1"/>
</dbReference>
<evidence type="ECO:0000256" key="2">
    <source>
        <dbReference type="ARBA" id="ARBA00005310"/>
    </source>
</evidence>
<dbReference type="Pfam" id="PF03781">
    <property type="entry name" value="FGE-sulfatase"/>
    <property type="match status" value="1"/>
</dbReference>
<keyword evidence="4" id="KW-0732">Signal</keyword>
<proteinExistence type="inferred from homology"/>
<evidence type="ECO:0000256" key="4">
    <source>
        <dbReference type="SAM" id="SignalP"/>
    </source>
</evidence>
<feature type="signal peptide" evidence="4">
    <location>
        <begin position="1"/>
        <end position="30"/>
    </location>
</feature>
<dbReference type="EMBL" id="JAGFMF010011663">
    <property type="protein sequence ID" value="KAG8516856.1"/>
    <property type="molecule type" value="Genomic_DNA"/>
</dbReference>
<dbReference type="Gene3D" id="3.90.1580.10">
    <property type="entry name" value="paralog of FGE (formylglycine-generating enzyme)"/>
    <property type="match status" value="1"/>
</dbReference>
<feature type="region of interest" description="Disordered" evidence="3">
    <location>
        <begin position="53"/>
        <end position="97"/>
    </location>
</feature>
<reference evidence="6" key="1">
    <citation type="journal article" date="2021" name="Evol. Appl.">
        <title>The genome of the Pyrenean desman and the effects of bottlenecks and inbreeding on the genomic landscape of an endangered species.</title>
        <authorList>
            <person name="Escoda L."/>
            <person name="Castresana J."/>
        </authorList>
    </citation>
    <scope>NUCLEOTIDE SEQUENCE</scope>
    <source>
        <strain evidence="6">IBE-C5619</strain>
    </source>
</reference>
<comment type="caution">
    <text evidence="6">The sequence shown here is derived from an EMBL/GenBank/DDBJ whole genome shotgun (WGS) entry which is preliminary data.</text>
</comment>
<dbReference type="InterPro" id="IPR016187">
    <property type="entry name" value="CTDL_fold"/>
</dbReference>
<name>A0A8J6ACH0_GALPY</name>
<dbReference type="InterPro" id="IPR042095">
    <property type="entry name" value="SUMF_sf"/>
</dbReference>
<feature type="compositionally biased region" description="Pro residues" evidence="3">
    <location>
        <begin position="78"/>
        <end position="87"/>
    </location>
</feature>
<comment type="subcellular location">
    <subcellularLocation>
        <location evidence="1">Endoplasmic reticulum lumen</location>
    </subcellularLocation>
</comment>
<dbReference type="InterPro" id="IPR005532">
    <property type="entry name" value="SUMF_dom"/>
</dbReference>
<dbReference type="SUPFAM" id="SSF56436">
    <property type="entry name" value="C-type lectin-like"/>
    <property type="match status" value="1"/>
</dbReference>
<dbReference type="GO" id="GO:0120147">
    <property type="term" value="F:formylglycine-generating oxidase activity"/>
    <property type="evidence" value="ECO:0007669"/>
    <property type="project" value="TreeGrafter"/>
</dbReference>
<evidence type="ECO:0000313" key="6">
    <source>
        <dbReference type="EMBL" id="KAG8516856.1"/>
    </source>
</evidence>
<dbReference type="GO" id="GO:0005788">
    <property type="term" value="C:endoplasmic reticulum lumen"/>
    <property type="evidence" value="ECO:0007669"/>
    <property type="project" value="UniProtKB-SubCell"/>
</dbReference>
<organism evidence="6 7">
    <name type="scientific">Galemys pyrenaicus</name>
    <name type="common">Iberian desman</name>
    <name type="synonym">Pyrenean desman</name>
    <dbReference type="NCBI Taxonomy" id="202257"/>
    <lineage>
        <taxon>Eukaryota</taxon>
        <taxon>Metazoa</taxon>
        <taxon>Chordata</taxon>
        <taxon>Craniata</taxon>
        <taxon>Vertebrata</taxon>
        <taxon>Euteleostomi</taxon>
        <taxon>Mammalia</taxon>
        <taxon>Eutheria</taxon>
        <taxon>Laurasiatheria</taxon>
        <taxon>Eulipotyphla</taxon>
        <taxon>Talpidae</taxon>
        <taxon>Galemys</taxon>
    </lineage>
</organism>
<protein>
    <submittedName>
        <fullName evidence="6">Formylglycine-generating enzyme</fullName>
    </submittedName>
</protein>
<evidence type="ECO:0000256" key="1">
    <source>
        <dbReference type="ARBA" id="ARBA00004319"/>
    </source>
</evidence>